<feature type="active site" description="Proton acceptor" evidence="4">
    <location>
        <position position="372"/>
    </location>
</feature>
<feature type="domain" description="Thiolase C-terminal" evidence="7">
    <location>
        <begin position="264"/>
        <end position="385"/>
    </location>
</feature>
<dbReference type="InterPro" id="IPR002155">
    <property type="entry name" value="Thiolase"/>
</dbReference>
<dbReference type="Gene3D" id="3.40.47.10">
    <property type="match status" value="2"/>
</dbReference>
<evidence type="ECO:0000313" key="8">
    <source>
        <dbReference type="EMBL" id="BCB88612.1"/>
    </source>
</evidence>
<name>A0A6F8YR89_9ACTN</name>
<sequence>MSYVMIIDAVRSPVAKRRGSLAGAFAPDLFGTVLAGVVERSGVDAASVGQVIGGCVNQAGQQSANITRNAWLGAGLPLDVAGSTVNAQCGSGQQAVTLAYGLIAGGITEVAIGGGVESMDQVPMGSSLGSGLGDPRAGGFAEHYEVTSQFEGADRIAEGWGLSRNEIDEFAVRSQQRAAAALAEDRFRGHIIPVLAPGEDGRARVVTQDEGPRPTTAEGLAGLKLNQPDRPGAVHTAGSSSQIADGASAVLLASEARVGALGLEPRARIVDSILVGSDPVLMLTGPIPATRAILERNNLTIDDIDAIEINEAFAAVVLAWQRELKAPWAKVNVNGGAIALGHPLGATGGVLIAKVLTELERSGGRRGLVTMCCGGGLGTATLVERL</sequence>
<reference evidence="8 9" key="1">
    <citation type="submission" date="2020-03" db="EMBL/GenBank/DDBJ databases">
        <title>Whole genome shotgun sequence of Phytohabitans suffuscus NBRC 105367.</title>
        <authorList>
            <person name="Komaki H."/>
            <person name="Tamura T."/>
        </authorList>
    </citation>
    <scope>NUCLEOTIDE SEQUENCE [LARGE SCALE GENOMIC DNA]</scope>
    <source>
        <strain evidence="8 9">NBRC 105367</strain>
    </source>
</reference>
<keyword evidence="9" id="KW-1185">Reference proteome</keyword>
<evidence type="ECO:0000256" key="2">
    <source>
        <dbReference type="ARBA" id="ARBA00022679"/>
    </source>
</evidence>
<dbReference type="Proteomes" id="UP000503011">
    <property type="component" value="Chromosome"/>
</dbReference>
<evidence type="ECO:0000256" key="5">
    <source>
        <dbReference type="RuleBase" id="RU003557"/>
    </source>
</evidence>
<dbReference type="InterPro" id="IPR020617">
    <property type="entry name" value="Thiolase_C"/>
</dbReference>
<proteinExistence type="inferred from homology"/>
<keyword evidence="2 5" id="KW-0808">Transferase</keyword>
<evidence type="ECO:0000256" key="1">
    <source>
        <dbReference type="ARBA" id="ARBA00010982"/>
    </source>
</evidence>
<evidence type="ECO:0000313" key="9">
    <source>
        <dbReference type="Proteomes" id="UP000503011"/>
    </source>
</evidence>
<evidence type="ECO:0000259" key="7">
    <source>
        <dbReference type="Pfam" id="PF02803"/>
    </source>
</evidence>
<feature type="active site" description="Acyl-thioester intermediate" evidence="4">
    <location>
        <position position="89"/>
    </location>
</feature>
<dbReference type="Pfam" id="PF00108">
    <property type="entry name" value="Thiolase_N"/>
    <property type="match status" value="1"/>
</dbReference>
<evidence type="ECO:0000256" key="4">
    <source>
        <dbReference type="PIRSR" id="PIRSR000429-1"/>
    </source>
</evidence>
<protein>
    <submittedName>
        <fullName evidence="8">Acetyl-CoA acetyltransferase</fullName>
    </submittedName>
</protein>
<dbReference type="Pfam" id="PF02803">
    <property type="entry name" value="Thiolase_C"/>
    <property type="match status" value="1"/>
</dbReference>
<keyword evidence="3 5" id="KW-0012">Acyltransferase</keyword>
<dbReference type="EMBL" id="AP022871">
    <property type="protein sequence ID" value="BCB88612.1"/>
    <property type="molecule type" value="Genomic_DNA"/>
</dbReference>
<dbReference type="PROSITE" id="PS00737">
    <property type="entry name" value="THIOLASE_2"/>
    <property type="match status" value="1"/>
</dbReference>
<organism evidence="8 9">
    <name type="scientific">Phytohabitans suffuscus</name>
    <dbReference type="NCBI Taxonomy" id="624315"/>
    <lineage>
        <taxon>Bacteria</taxon>
        <taxon>Bacillati</taxon>
        <taxon>Actinomycetota</taxon>
        <taxon>Actinomycetes</taxon>
        <taxon>Micromonosporales</taxon>
        <taxon>Micromonosporaceae</taxon>
    </lineage>
</organism>
<evidence type="ECO:0000259" key="6">
    <source>
        <dbReference type="Pfam" id="PF00108"/>
    </source>
</evidence>
<gene>
    <name evidence="8" type="primary">atoB_2</name>
    <name evidence="8" type="ORF">Psuf_059250</name>
</gene>
<dbReference type="InterPro" id="IPR020616">
    <property type="entry name" value="Thiolase_N"/>
</dbReference>
<dbReference type="InterPro" id="IPR020613">
    <property type="entry name" value="Thiolase_CS"/>
</dbReference>
<feature type="active site" description="Proton acceptor" evidence="4">
    <location>
        <position position="342"/>
    </location>
</feature>
<dbReference type="CDD" id="cd00751">
    <property type="entry name" value="thiolase"/>
    <property type="match status" value="1"/>
</dbReference>
<dbReference type="PANTHER" id="PTHR43365:SF1">
    <property type="entry name" value="ACETYL-COA C-ACYLTRANSFERASE"/>
    <property type="match status" value="1"/>
</dbReference>
<dbReference type="InterPro" id="IPR020610">
    <property type="entry name" value="Thiolase_AS"/>
</dbReference>
<dbReference type="PIRSF" id="PIRSF000429">
    <property type="entry name" value="Ac-CoA_Ac_transf"/>
    <property type="match status" value="1"/>
</dbReference>
<accession>A0A6F8YR89</accession>
<comment type="similarity">
    <text evidence="1 5">Belongs to the thiolase-like superfamily. Thiolase family.</text>
</comment>
<dbReference type="PANTHER" id="PTHR43365">
    <property type="entry name" value="BLR7806 PROTEIN"/>
    <property type="match status" value="1"/>
</dbReference>
<dbReference type="GO" id="GO:0016747">
    <property type="term" value="F:acyltransferase activity, transferring groups other than amino-acyl groups"/>
    <property type="evidence" value="ECO:0007669"/>
    <property type="project" value="InterPro"/>
</dbReference>
<dbReference type="KEGG" id="psuu:Psuf_059250"/>
<dbReference type="NCBIfam" id="TIGR01930">
    <property type="entry name" value="AcCoA-C-Actrans"/>
    <property type="match status" value="1"/>
</dbReference>
<dbReference type="AlphaFoldDB" id="A0A6F8YR89"/>
<reference evidence="8 9" key="2">
    <citation type="submission" date="2020-03" db="EMBL/GenBank/DDBJ databases">
        <authorList>
            <person name="Ichikawa N."/>
            <person name="Kimura A."/>
            <person name="Kitahashi Y."/>
            <person name="Uohara A."/>
        </authorList>
    </citation>
    <scope>NUCLEOTIDE SEQUENCE [LARGE SCALE GENOMIC DNA]</scope>
    <source>
        <strain evidence="8 9">NBRC 105367</strain>
    </source>
</reference>
<dbReference type="PROSITE" id="PS00099">
    <property type="entry name" value="THIOLASE_3"/>
    <property type="match status" value="1"/>
</dbReference>
<dbReference type="SUPFAM" id="SSF53901">
    <property type="entry name" value="Thiolase-like"/>
    <property type="match status" value="2"/>
</dbReference>
<dbReference type="InterPro" id="IPR016039">
    <property type="entry name" value="Thiolase-like"/>
</dbReference>
<evidence type="ECO:0000256" key="3">
    <source>
        <dbReference type="ARBA" id="ARBA00023315"/>
    </source>
</evidence>
<feature type="domain" description="Thiolase N-terminal" evidence="6">
    <location>
        <begin position="4"/>
        <end position="255"/>
    </location>
</feature>